<organism evidence="2">
    <name type="scientific">marine metagenome</name>
    <dbReference type="NCBI Taxonomy" id="408172"/>
    <lineage>
        <taxon>unclassified sequences</taxon>
        <taxon>metagenomes</taxon>
        <taxon>ecological metagenomes</taxon>
    </lineage>
</organism>
<dbReference type="EMBL" id="UINC01210618">
    <property type="protein sequence ID" value="SVE34160.1"/>
    <property type="molecule type" value="Genomic_DNA"/>
</dbReference>
<gene>
    <name evidence="2" type="ORF">METZ01_LOCUS487014</name>
</gene>
<dbReference type="InterPro" id="IPR005475">
    <property type="entry name" value="Transketolase-like_Pyr-bd"/>
</dbReference>
<dbReference type="Gene3D" id="3.40.50.970">
    <property type="match status" value="1"/>
</dbReference>
<dbReference type="InterPro" id="IPR029061">
    <property type="entry name" value="THDP-binding"/>
</dbReference>
<dbReference type="PANTHER" id="PTHR43825">
    <property type="entry name" value="PYRUVATE DEHYDROGENASE E1 COMPONENT"/>
    <property type="match status" value="1"/>
</dbReference>
<reference evidence="2" key="1">
    <citation type="submission" date="2018-05" db="EMBL/GenBank/DDBJ databases">
        <authorList>
            <person name="Lanie J.A."/>
            <person name="Ng W.-L."/>
            <person name="Kazmierczak K.M."/>
            <person name="Andrzejewski T.M."/>
            <person name="Davidsen T.M."/>
            <person name="Wayne K.J."/>
            <person name="Tettelin H."/>
            <person name="Glass J.I."/>
            <person name="Rusch D."/>
            <person name="Podicherti R."/>
            <person name="Tsui H.-C.T."/>
            <person name="Winkler M.E."/>
        </authorList>
    </citation>
    <scope>NUCLEOTIDE SEQUENCE</scope>
</reference>
<dbReference type="InterPro" id="IPR051157">
    <property type="entry name" value="PDH/Transketolase"/>
</dbReference>
<dbReference type="SUPFAM" id="SSF52518">
    <property type="entry name" value="Thiamin diphosphate-binding fold (THDP-binding)"/>
    <property type="match status" value="1"/>
</dbReference>
<sequence>RNIACQEWLRCSHLSDFVFLTGDLGFMALESLRDSMKERFVNAGVAEQNMLSVAAGLALEGLNVWAYSIAPFCYARPYEQIRNDICHHNLPVKLVGNGGGYSYGPMGKSHHAIEDYGTLLNLPNMRVYVPAFGEDLKTIIPMLNSIDHPAYLRLGRCEQPQEMDTCEYAPWRKILDGEGIPIVVVGPLAGSYWNVMQRLDRSIRPELWVLSEIFDMSFDFIPGELVNQIERRGLCVAEE</sequence>
<protein>
    <recommendedName>
        <fullName evidence="1">Transketolase-like pyrimidine-binding domain-containing protein</fullName>
    </recommendedName>
</protein>
<feature type="domain" description="Transketolase-like pyrimidine-binding" evidence="1">
    <location>
        <begin position="3"/>
        <end position="161"/>
    </location>
</feature>
<accession>A0A383CQ57</accession>
<evidence type="ECO:0000259" key="1">
    <source>
        <dbReference type="SMART" id="SM00861"/>
    </source>
</evidence>
<dbReference type="CDD" id="cd07033">
    <property type="entry name" value="TPP_PYR_DXS_TK_like"/>
    <property type="match status" value="1"/>
</dbReference>
<feature type="non-terminal residue" evidence="2">
    <location>
        <position position="239"/>
    </location>
</feature>
<feature type="non-terminal residue" evidence="2">
    <location>
        <position position="1"/>
    </location>
</feature>
<evidence type="ECO:0000313" key="2">
    <source>
        <dbReference type="EMBL" id="SVE34160.1"/>
    </source>
</evidence>
<proteinExistence type="predicted"/>
<dbReference type="AlphaFoldDB" id="A0A383CQ57"/>
<dbReference type="PANTHER" id="PTHR43825:SF5">
    <property type="entry name" value="HYPOTHETICAL TRANSKETOLASE FAMILY PROTEIN"/>
    <property type="match status" value="1"/>
</dbReference>
<dbReference type="SMART" id="SM00861">
    <property type="entry name" value="Transket_pyr"/>
    <property type="match status" value="1"/>
</dbReference>
<dbReference type="Pfam" id="PF02779">
    <property type="entry name" value="Transket_pyr"/>
    <property type="match status" value="1"/>
</dbReference>
<name>A0A383CQ57_9ZZZZ</name>